<feature type="compositionally biased region" description="Basic and acidic residues" evidence="2">
    <location>
        <begin position="84"/>
        <end position="95"/>
    </location>
</feature>
<dbReference type="STRING" id="414004.CENSYa_1010"/>
<keyword evidence="4" id="KW-0547">Nucleotide-binding</keyword>
<evidence type="ECO:0000259" key="3">
    <source>
        <dbReference type="PROSITE" id="PS50966"/>
    </source>
</evidence>
<dbReference type="GO" id="GO:0004386">
    <property type="term" value="F:helicase activity"/>
    <property type="evidence" value="ECO:0007669"/>
    <property type="project" value="UniProtKB-KW"/>
</dbReference>
<keyword evidence="1" id="KW-0863">Zinc-finger</keyword>
<keyword evidence="5" id="KW-1185">Reference proteome</keyword>
<organism evidence="4 5">
    <name type="scientific">Cenarchaeum symbiosum (strain A)</name>
    <dbReference type="NCBI Taxonomy" id="414004"/>
    <lineage>
        <taxon>Archaea</taxon>
        <taxon>Nitrososphaerota</taxon>
        <taxon>Candidatus Cenarchaeales</taxon>
        <taxon>Candidatus Cenarchaeaceae</taxon>
        <taxon>Candidatus Cenarchaeum</taxon>
    </lineage>
</organism>
<dbReference type="InterPro" id="IPR041635">
    <property type="entry name" value="Type_ISP_LLaBIII_C"/>
</dbReference>
<keyword evidence="1" id="KW-0479">Metal-binding</keyword>
<accession>A0RWC5</accession>
<feature type="region of interest" description="Disordered" evidence="2">
    <location>
        <begin position="84"/>
        <end position="105"/>
    </location>
</feature>
<name>A0RWC5_CENSY</name>
<dbReference type="GO" id="GO:0008270">
    <property type="term" value="F:zinc ion binding"/>
    <property type="evidence" value="ECO:0007669"/>
    <property type="project" value="UniProtKB-KW"/>
</dbReference>
<reference evidence="4 5" key="1">
    <citation type="journal article" date="2006" name="Proc. Natl. Acad. Sci. U.S.A.">
        <title>Genomic analysis of the uncultivated marine crenarchaeote Cenarchaeum symbiosum.</title>
        <authorList>
            <person name="Hallam S.J."/>
            <person name="Konstantinidis K.T."/>
            <person name="Putnam N."/>
            <person name="Schleper C."/>
            <person name="Watanabe Y."/>
            <person name="Sugahara J."/>
            <person name="Preston C."/>
            <person name="de la Torre J."/>
            <person name="Richardson P.M."/>
            <person name="DeLong E.F."/>
        </authorList>
    </citation>
    <scope>NUCLEOTIDE SEQUENCE [LARGE SCALE GENOMIC DNA]</scope>
    <source>
        <strain evidence="5">A</strain>
    </source>
</reference>
<dbReference type="HOGENOM" id="CLU_541439_0_0_2"/>
<keyword evidence="4" id="KW-0378">Hydrolase</keyword>
<dbReference type="Proteomes" id="UP000000758">
    <property type="component" value="Chromosome"/>
</dbReference>
<gene>
    <name evidence="4" type="ordered locus">CENSYa_1010</name>
</gene>
<keyword evidence="1" id="KW-0862">Zinc</keyword>
<dbReference type="KEGG" id="csy:CENSYa_1010"/>
<dbReference type="EMBL" id="DP000238">
    <property type="protein sequence ID" value="ABK77642.1"/>
    <property type="molecule type" value="Genomic_DNA"/>
</dbReference>
<dbReference type="PROSITE" id="PS50966">
    <property type="entry name" value="ZF_SWIM"/>
    <property type="match status" value="1"/>
</dbReference>
<evidence type="ECO:0000256" key="2">
    <source>
        <dbReference type="SAM" id="MobiDB-lite"/>
    </source>
</evidence>
<evidence type="ECO:0000256" key="1">
    <source>
        <dbReference type="PROSITE-ProRule" id="PRU00325"/>
    </source>
</evidence>
<feature type="domain" description="SWIM-type" evidence="3">
    <location>
        <begin position="471"/>
        <end position="502"/>
    </location>
</feature>
<dbReference type="Pfam" id="PF18135">
    <property type="entry name" value="Type_ISP_C"/>
    <property type="match status" value="1"/>
</dbReference>
<protein>
    <submittedName>
        <fullName evidence="4">Helicase</fullName>
    </submittedName>
</protein>
<keyword evidence="4" id="KW-0067">ATP-binding</keyword>
<evidence type="ECO:0000313" key="5">
    <source>
        <dbReference type="Proteomes" id="UP000000758"/>
    </source>
</evidence>
<dbReference type="EnsemblBacteria" id="ABK77642">
    <property type="protein sequence ID" value="ABK77642"/>
    <property type="gene ID" value="CENSYa_1010"/>
</dbReference>
<feature type="region of interest" description="Disordered" evidence="2">
    <location>
        <begin position="400"/>
        <end position="437"/>
    </location>
</feature>
<evidence type="ECO:0000313" key="4">
    <source>
        <dbReference type="EMBL" id="ABK77642.1"/>
    </source>
</evidence>
<dbReference type="InterPro" id="IPR007527">
    <property type="entry name" value="Znf_SWIM"/>
</dbReference>
<keyword evidence="4" id="KW-0347">Helicase</keyword>
<proteinExistence type="predicted"/>
<feature type="compositionally biased region" description="Basic and acidic residues" evidence="2">
    <location>
        <begin position="424"/>
        <end position="437"/>
    </location>
</feature>
<sequence>MKKSIEGVGDWKVIEPDGKENWINLPINNPYVPMGSKEAKKGANAHTIFSKYSLGIATHRDAWVYNSSDKELAKNIKVHIKYCNEEGPTKPDKPNPKRGSWSSDLDGKLERLSKQGKKMIFDAKKIRTSLYRPFFKQQLYFDDILVTARYKIDDFYSNNDTVNPAIIVPYHVSKPFSTFITCITPDLQIIQNGQCFPLYTYNDGVKKNNITDSIVKEYREHYRNNNISKDDIFYYVYAILHHPRYRNYFRNNLIRDLPGIPMAPEFERFQRAGRELANIHLNFDTGKRYSLGKPAFHPKGFIKITFGGKNEADKSIIRVDGHELFNGVPISSYTVNGRTPVEWIAERFEKNKKIPKDKSGNFNDPCTGTDIVAVIERAVYVGLESDRIIKTLPKEFEPKNWKPKADPASLDAYSENGQKTRARPAKETRKSRSKSYDVHDSMVKRAQDLLVGNHVRKKFDKYQVVDKEKKYIIDEDDLRCACPVYKKFNECSHVWAVELCRRK</sequence>
<dbReference type="AlphaFoldDB" id="A0RWC5"/>